<dbReference type="InterPro" id="IPR039422">
    <property type="entry name" value="MarR/SlyA-like"/>
</dbReference>
<accession>A0A438AII0</accession>
<dbReference type="PROSITE" id="PS50995">
    <property type="entry name" value="HTH_MARR_2"/>
    <property type="match status" value="1"/>
</dbReference>
<organism evidence="2 3">
    <name type="scientific">Mesobaculum littorinae</name>
    <dbReference type="NCBI Taxonomy" id="2486419"/>
    <lineage>
        <taxon>Bacteria</taxon>
        <taxon>Pseudomonadati</taxon>
        <taxon>Pseudomonadota</taxon>
        <taxon>Alphaproteobacteria</taxon>
        <taxon>Rhodobacterales</taxon>
        <taxon>Roseobacteraceae</taxon>
        <taxon>Mesobaculum</taxon>
    </lineage>
</organism>
<gene>
    <name evidence="2" type="ORF">EKE94_05600</name>
</gene>
<feature type="domain" description="HTH marR-type" evidence="1">
    <location>
        <begin position="27"/>
        <end position="159"/>
    </location>
</feature>
<dbReference type="Pfam" id="PF12802">
    <property type="entry name" value="MarR_2"/>
    <property type="match status" value="1"/>
</dbReference>
<name>A0A438AII0_9RHOB</name>
<dbReference type="OrthoDB" id="582199at2"/>
<reference evidence="2 3" key="1">
    <citation type="submission" date="2018-11" db="EMBL/GenBank/DDBJ databases">
        <title>Mesobaculum littorinae gen. nov., sp. nov., isolated from Littorina scabra that represents a novel genus of the order Rhodobacteraceae.</title>
        <authorList>
            <person name="Li F."/>
        </authorList>
    </citation>
    <scope>NUCLEOTIDE SEQUENCE [LARGE SCALE GENOMIC DNA]</scope>
    <source>
        <strain evidence="2 3">M0103</strain>
    </source>
</reference>
<dbReference type="PANTHER" id="PTHR33164:SF57">
    <property type="entry name" value="MARR-FAMILY TRANSCRIPTIONAL REGULATOR"/>
    <property type="match status" value="1"/>
</dbReference>
<dbReference type="AlphaFoldDB" id="A0A438AII0"/>
<proteinExistence type="predicted"/>
<keyword evidence="3" id="KW-1185">Reference proteome</keyword>
<dbReference type="InterPro" id="IPR036388">
    <property type="entry name" value="WH-like_DNA-bd_sf"/>
</dbReference>
<dbReference type="InterPro" id="IPR036390">
    <property type="entry name" value="WH_DNA-bd_sf"/>
</dbReference>
<dbReference type="Proteomes" id="UP000285908">
    <property type="component" value="Unassembled WGS sequence"/>
</dbReference>
<dbReference type="PRINTS" id="PR00598">
    <property type="entry name" value="HTHMARR"/>
</dbReference>
<dbReference type="EMBL" id="RQXX01000002">
    <property type="protein sequence ID" value="RVV98397.1"/>
    <property type="molecule type" value="Genomic_DNA"/>
</dbReference>
<dbReference type="SUPFAM" id="SSF46785">
    <property type="entry name" value="Winged helix' DNA-binding domain"/>
    <property type="match status" value="1"/>
</dbReference>
<dbReference type="SMART" id="SM00347">
    <property type="entry name" value="HTH_MARR"/>
    <property type="match status" value="1"/>
</dbReference>
<dbReference type="GO" id="GO:0003700">
    <property type="term" value="F:DNA-binding transcription factor activity"/>
    <property type="evidence" value="ECO:0007669"/>
    <property type="project" value="InterPro"/>
</dbReference>
<comment type="caution">
    <text evidence="2">The sequence shown here is derived from an EMBL/GenBank/DDBJ whole genome shotgun (WGS) entry which is preliminary data.</text>
</comment>
<dbReference type="Gene3D" id="1.10.10.10">
    <property type="entry name" value="Winged helix-like DNA-binding domain superfamily/Winged helix DNA-binding domain"/>
    <property type="match status" value="1"/>
</dbReference>
<sequence length="174" mass="19322">MRRPQIQWTAIIHSRTICVSIERIRPMTDLPQLLQETAMGLRRRFEQAARPEGLTLMQWRALGLLDRQGPMRQVAMGEALDAAPMTISALAERLSAADLVTRAADPQDSRAKTLTLTPEGAERLAAMRSISDGVFARVFADFTEGERESFRTCLQKIKSNLADEGPAPAEESET</sequence>
<evidence type="ECO:0000313" key="3">
    <source>
        <dbReference type="Proteomes" id="UP000285908"/>
    </source>
</evidence>
<dbReference type="GO" id="GO:0006950">
    <property type="term" value="P:response to stress"/>
    <property type="evidence" value="ECO:0007669"/>
    <property type="project" value="TreeGrafter"/>
</dbReference>
<evidence type="ECO:0000313" key="2">
    <source>
        <dbReference type="EMBL" id="RVV98397.1"/>
    </source>
</evidence>
<protein>
    <submittedName>
        <fullName evidence="2">MarR family transcriptional regulator</fullName>
    </submittedName>
</protein>
<dbReference type="PANTHER" id="PTHR33164">
    <property type="entry name" value="TRANSCRIPTIONAL REGULATOR, MARR FAMILY"/>
    <property type="match status" value="1"/>
</dbReference>
<dbReference type="InterPro" id="IPR000835">
    <property type="entry name" value="HTH_MarR-typ"/>
</dbReference>
<evidence type="ECO:0000259" key="1">
    <source>
        <dbReference type="PROSITE" id="PS50995"/>
    </source>
</evidence>